<feature type="region of interest" description="Disordered" evidence="1">
    <location>
        <begin position="1218"/>
        <end position="1238"/>
    </location>
</feature>
<feature type="region of interest" description="Disordered" evidence="1">
    <location>
        <begin position="545"/>
        <end position="578"/>
    </location>
</feature>
<dbReference type="EMBL" id="LSRX01000141">
    <property type="protein sequence ID" value="OLQ07350.1"/>
    <property type="molecule type" value="Genomic_DNA"/>
</dbReference>
<feature type="region of interest" description="Disordered" evidence="1">
    <location>
        <begin position="1270"/>
        <end position="1289"/>
    </location>
</feature>
<name>A0A1Q9EIU7_SYMMI</name>
<proteinExistence type="predicted"/>
<reference evidence="2 3" key="1">
    <citation type="submission" date="2016-02" db="EMBL/GenBank/DDBJ databases">
        <title>Genome analysis of coral dinoflagellate symbionts highlights evolutionary adaptations to a symbiotic lifestyle.</title>
        <authorList>
            <person name="Aranda M."/>
            <person name="Li Y."/>
            <person name="Liew Y.J."/>
            <person name="Baumgarten S."/>
            <person name="Simakov O."/>
            <person name="Wilson M."/>
            <person name="Piel J."/>
            <person name="Ashoor H."/>
            <person name="Bougouffa S."/>
            <person name="Bajic V.B."/>
            <person name="Ryu T."/>
            <person name="Ravasi T."/>
            <person name="Bayer T."/>
            <person name="Micklem G."/>
            <person name="Kim H."/>
            <person name="Bhak J."/>
            <person name="Lajeunesse T.C."/>
            <person name="Voolstra C.R."/>
        </authorList>
    </citation>
    <scope>NUCLEOTIDE SEQUENCE [LARGE SCALE GENOMIC DNA]</scope>
    <source>
        <strain evidence="2 3">CCMP2467</strain>
    </source>
</reference>
<accession>A0A1Q9EIU7</accession>
<sequence length="1289" mass="145314">MAAASQADTDHELRPPARERWQKRGLDPDPCLFPSFWRAQPAIALPKKQRLLDCPAEAPEAAFEDLQLAVPATPNEMAEISEPWELQRCAVYCRPLGIEVCGPAQQFFIPWEAAPQLMEGPETSPARSSSHPHAIVLLARFSFSSRSNCSVEFHLAGKDPKTLEILQEVTQKQQFIREALSVPSSCSSEEAVAIELSSGEVPRERDTECPPISLSHREILYLGEAAKMTQSRLQTPRAPPRMQQDFLSPVASPPPAFGMELSRDVLSVLTTEVNVPIPLSLEHAWLHLPPSCPRFHRCTVSVDKLGLVVQPLSKSCKRFRAAQRHVTGLYVLPTESLGFPLSAILDIDQAPDFADSLLSMAARASEAPGRPADPVGAGLRRCYAPLARRIFHRRITSKEGQEGQAQGSLPDLEQAERPPPEASTFVAVTLRASVAGKPAGQERLPPYMRLHGDTRPPIKMYLALYKEDEALALISSVLAFKSYQLSTALTSMVCKFTAMSRRQQNLEEIDEAPAAQRGENSGPVPSQPRIITSDDGEVFWYVPRQDGSHASGANPPSRTTRYHRSHEEITEAQASPPGSLMADFVGHGTGGCRFLVALSEMCEAEVIQGPYYFEPGSAEGMARNGSWLTPQNEPPAFGMVTARPTPRDLLYVSSFTSACRRSMVAITFHIWRACSRHHGQMRRRLVIKEWFNSSGRILYRCFSAWAVLIFCTEGGAEVSTHQAVAKESRASLWDDGFWTRTTALLNAMGLHTKLLVLREVFQGWSFLLLWRKQHCWHQKLREEEREVQTAWLEMQEAQVEQQIEEQQLQQRIVDLETVLQARHDWMAGYEEQQADRFIRLRRHCLLTACISGQQLSKMWVWSLWRFALLPRSRLLPQAQRLESRYRAMALLDAWAAWVALQHRRHRTQGRLQEMADHSRTWASNLLHSRLWQERTRVLWSVVSAWRFFTDFRVALGKDAAFRVGLRGESFLPVAKESSPGPLRLDPGPIEGLEDLLEDANSVMQESLLLPWKPFLSALMQLWRAAARTASPTRSFVPHSRQRQTGMQNRAERSGKLLQRLLQQIDRALLVVVICAWKLQVAPKAAIPPFRREDKLARLRKEQTEKQQRWNAYQQATKLAYNKEQKRRERDVLRMKSEIQTAIKDVRAMELDSTAWEALIQGEQEADTPATWMKNFEPIWMLVQGRQSTAAVHTQSPPSINLSDRLHAKRDALLAEQAQLQQAQQETDRAHTEALQQEAQKAARQAAMAAAQAAGAVAGQNAKESMQIIADDEEEQNVAEPPGGFVEYEY</sequence>
<evidence type="ECO:0000313" key="3">
    <source>
        <dbReference type="Proteomes" id="UP000186817"/>
    </source>
</evidence>
<gene>
    <name evidence="2" type="ORF">AK812_SmicGene9268</name>
</gene>
<feature type="region of interest" description="Disordered" evidence="1">
    <location>
        <begin position="1"/>
        <end position="26"/>
    </location>
</feature>
<protein>
    <submittedName>
        <fullName evidence="2">Uncharacterized protein</fullName>
    </submittedName>
</protein>
<evidence type="ECO:0000313" key="2">
    <source>
        <dbReference type="EMBL" id="OLQ07350.1"/>
    </source>
</evidence>
<feature type="region of interest" description="Disordered" evidence="1">
    <location>
        <begin position="511"/>
        <end position="531"/>
    </location>
</feature>
<organism evidence="2 3">
    <name type="scientific">Symbiodinium microadriaticum</name>
    <name type="common">Dinoflagellate</name>
    <name type="synonym">Zooxanthella microadriatica</name>
    <dbReference type="NCBI Taxonomy" id="2951"/>
    <lineage>
        <taxon>Eukaryota</taxon>
        <taxon>Sar</taxon>
        <taxon>Alveolata</taxon>
        <taxon>Dinophyceae</taxon>
        <taxon>Suessiales</taxon>
        <taxon>Symbiodiniaceae</taxon>
        <taxon>Symbiodinium</taxon>
    </lineage>
</organism>
<dbReference type="Proteomes" id="UP000186817">
    <property type="component" value="Unassembled WGS sequence"/>
</dbReference>
<dbReference type="OrthoDB" id="433073at2759"/>
<comment type="caution">
    <text evidence="2">The sequence shown here is derived from an EMBL/GenBank/DDBJ whole genome shotgun (WGS) entry which is preliminary data.</text>
</comment>
<keyword evidence="3" id="KW-1185">Reference proteome</keyword>
<evidence type="ECO:0000256" key="1">
    <source>
        <dbReference type="SAM" id="MobiDB-lite"/>
    </source>
</evidence>
<feature type="region of interest" description="Disordered" evidence="1">
    <location>
        <begin position="395"/>
        <end position="421"/>
    </location>
</feature>
<feature type="compositionally biased region" description="Basic and acidic residues" evidence="1">
    <location>
        <begin position="8"/>
        <end position="26"/>
    </location>
</feature>